<keyword evidence="1" id="KW-0812">Transmembrane</keyword>
<keyword evidence="1" id="KW-0472">Membrane</keyword>
<proteinExistence type="predicted"/>
<dbReference type="Pfam" id="PF12836">
    <property type="entry name" value="HHH_3"/>
    <property type="match status" value="1"/>
</dbReference>
<accession>A0AA91GKE7</accession>
<dbReference type="PANTHER" id="PTHR21180:SF32">
    <property type="entry name" value="ENDONUCLEASE_EXONUCLEASE_PHOSPHATASE FAMILY DOMAIN-CONTAINING PROTEIN 1"/>
    <property type="match status" value="1"/>
</dbReference>
<comment type="caution">
    <text evidence="3">The sequence shown here is derived from an EMBL/GenBank/DDBJ whole genome shotgun (WGS) entry which is preliminary data.</text>
</comment>
<evidence type="ECO:0000313" key="4">
    <source>
        <dbReference type="Proteomes" id="UP000183039"/>
    </source>
</evidence>
<sequence>MMDYRTLLQKYKHYIIVGGILSTVTLIMIIFLLVRSIQKTPVEEEVLGTLTSSSATLETESISQQLYVDIKGAVKKPGMYEGSADMRVWDAVMLAGGLGEDADTKQVNYSERITDQMVIYVPKVGEEIQIAEQSADSMTKESNNLSKINLNKASENELQSLPGIGQKKAQEIIRYREENGGFKSIEDLKNISGFGEKTFEKLKDSITA</sequence>
<dbReference type="GO" id="GO:0015628">
    <property type="term" value="P:protein secretion by the type II secretion system"/>
    <property type="evidence" value="ECO:0007669"/>
    <property type="project" value="TreeGrafter"/>
</dbReference>
<dbReference type="InterPro" id="IPR010994">
    <property type="entry name" value="RuvA_2-like"/>
</dbReference>
<feature type="transmembrane region" description="Helical" evidence="1">
    <location>
        <begin position="12"/>
        <end position="34"/>
    </location>
</feature>
<evidence type="ECO:0000259" key="2">
    <source>
        <dbReference type="SMART" id="SM00278"/>
    </source>
</evidence>
<dbReference type="GO" id="GO:0015627">
    <property type="term" value="C:type II protein secretion system complex"/>
    <property type="evidence" value="ECO:0007669"/>
    <property type="project" value="TreeGrafter"/>
</dbReference>
<dbReference type="Proteomes" id="UP000183039">
    <property type="component" value="Unassembled WGS sequence"/>
</dbReference>
<dbReference type="SMART" id="SM00278">
    <property type="entry name" value="HhH1"/>
    <property type="match status" value="2"/>
</dbReference>
<dbReference type="InterPro" id="IPR004509">
    <property type="entry name" value="Competence_ComEA_HhH"/>
</dbReference>
<feature type="domain" description="Helix-hairpin-helix DNA-binding motif class 1" evidence="2">
    <location>
        <begin position="156"/>
        <end position="175"/>
    </location>
</feature>
<dbReference type="GO" id="GO:0003677">
    <property type="term" value="F:DNA binding"/>
    <property type="evidence" value="ECO:0007669"/>
    <property type="project" value="InterPro"/>
</dbReference>
<reference evidence="3 4" key="1">
    <citation type="submission" date="2014-12" db="EMBL/GenBank/DDBJ databases">
        <title>Draft genome sequences of 29 type strains of Enterococci.</title>
        <authorList>
            <person name="Zhong Z."/>
            <person name="Sun Z."/>
            <person name="Liu W."/>
            <person name="Zhang W."/>
            <person name="Zhang H."/>
        </authorList>
    </citation>
    <scope>NUCLEOTIDE SEQUENCE [LARGE SCALE GENOMIC DNA]</scope>
    <source>
        <strain evidence="3 4">DSM 22801</strain>
    </source>
</reference>
<protein>
    <submittedName>
        <fullName evidence="3">ComEA protein</fullName>
    </submittedName>
</protein>
<dbReference type="Gene3D" id="1.10.150.280">
    <property type="entry name" value="AF1531-like domain"/>
    <property type="match status" value="1"/>
</dbReference>
<keyword evidence="1" id="KW-1133">Transmembrane helix</keyword>
<dbReference type="AlphaFoldDB" id="A0AA91GKE7"/>
<dbReference type="PANTHER" id="PTHR21180">
    <property type="entry name" value="ENDONUCLEASE/EXONUCLEASE/PHOSPHATASE FAMILY DOMAIN-CONTAINING PROTEIN 1"/>
    <property type="match status" value="1"/>
</dbReference>
<dbReference type="SUPFAM" id="SSF47781">
    <property type="entry name" value="RuvA domain 2-like"/>
    <property type="match status" value="1"/>
</dbReference>
<dbReference type="InterPro" id="IPR051675">
    <property type="entry name" value="Endo/Exo/Phosphatase_dom_1"/>
</dbReference>
<dbReference type="NCBIfam" id="TIGR00426">
    <property type="entry name" value="competence protein ComEA helix-hairpin-helix repeat region"/>
    <property type="match status" value="1"/>
</dbReference>
<dbReference type="GO" id="GO:0006281">
    <property type="term" value="P:DNA repair"/>
    <property type="evidence" value="ECO:0007669"/>
    <property type="project" value="InterPro"/>
</dbReference>
<evidence type="ECO:0000313" key="3">
    <source>
        <dbReference type="EMBL" id="OJG91590.1"/>
    </source>
</evidence>
<dbReference type="Pfam" id="PF10531">
    <property type="entry name" value="SLBB"/>
    <property type="match status" value="1"/>
</dbReference>
<feature type="domain" description="Helix-hairpin-helix DNA-binding motif class 1" evidence="2">
    <location>
        <begin position="186"/>
        <end position="205"/>
    </location>
</feature>
<dbReference type="InterPro" id="IPR019554">
    <property type="entry name" value="Soluble_ligand-bd"/>
</dbReference>
<evidence type="ECO:0000256" key="1">
    <source>
        <dbReference type="SAM" id="Phobius"/>
    </source>
</evidence>
<dbReference type="EMBL" id="JXLC01000012">
    <property type="protein sequence ID" value="OJG91590.1"/>
    <property type="molecule type" value="Genomic_DNA"/>
</dbReference>
<name>A0AA91GKE7_9ENTE</name>
<dbReference type="InterPro" id="IPR003583">
    <property type="entry name" value="Hlx-hairpin-Hlx_DNA-bd_motif"/>
</dbReference>
<gene>
    <name evidence="3" type="ORF">RV15_GL000474</name>
</gene>
<organism evidence="3 4">
    <name type="scientific">Enterococcus silesiacus</name>
    <dbReference type="NCBI Taxonomy" id="332949"/>
    <lineage>
        <taxon>Bacteria</taxon>
        <taxon>Bacillati</taxon>
        <taxon>Bacillota</taxon>
        <taxon>Bacilli</taxon>
        <taxon>Lactobacillales</taxon>
        <taxon>Enterococcaceae</taxon>
        <taxon>Enterococcus</taxon>
    </lineage>
</organism>